<dbReference type="RefSeq" id="WP_283758228.1">
    <property type="nucleotide sequence ID" value="NZ_JAQOSQ010000008.1"/>
</dbReference>
<proteinExistence type="predicted"/>
<accession>A0ABT7BYJ6</accession>
<comment type="caution">
    <text evidence="1">The sequence shown here is derived from an EMBL/GenBank/DDBJ whole genome shotgun (WGS) entry which is preliminary data.</text>
</comment>
<reference evidence="1 2" key="1">
    <citation type="submission" date="2023-01" db="EMBL/GenBank/DDBJ databases">
        <title>Novel diversity within Roseofilum (Cyanobacteria; Desertifilaceae) from marine benthic mats with descriptions of four novel species.</title>
        <authorList>
            <person name="Wang Y."/>
            <person name="Berthold D.E."/>
            <person name="Hu J."/>
            <person name="Lefler F.W."/>
            <person name="Laughinghouse H.D. IV."/>
        </authorList>
    </citation>
    <scope>NUCLEOTIDE SEQUENCE [LARGE SCALE GENOMIC DNA]</scope>
    <source>
        <strain evidence="1 2">BLCC-M143</strain>
    </source>
</reference>
<sequence length="46" mass="5546">MYRLLRLWGERSPWLRSRYCNLAIVKMPDIIRAWYGESGSQFVRGI</sequence>
<evidence type="ECO:0000313" key="2">
    <source>
        <dbReference type="Proteomes" id="UP001232992"/>
    </source>
</evidence>
<evidence type="ECO:0000313" key="1">
    <source>
        <dbReference type="EMBL" id="MDJ1183574.1"/>
    </source>
</evidence>
<gene>
    <name evidence="1" type="ORF">PMH09_10220</name>
</gene>
<keyword evidence="2" id="KW-1185">Reference proteome</keyword>
<dbReference type="EMBL" id="JAQOSQ010000008">
    <property type="protein sequence ID" value="MDJ1183574.1"/>
    <property type="molecule type" value="Genomic_DNA"/>
</dbReference>
<name>A0ABT7BYJ6_9CYAN</name>
<dbReference type="Proteomes" id="UP001232992">
    <property type="component" value="Unassembled WGS sequence"/>
</dbReference>
<protein>
    <submittedName>
        <fullName evidence="1">Uncharacterized protein</fullName>
    </submittedName>
</protein>
<organism evidence="1 2">
    <name type="scientific">Roseofilum casamattae BLCC-M143</name>
    <dbReference type="NCBI Taxonomy" id="3022442"/>
    <lineage>
        <taxon>Bacteria</taxon>
        <taxon>Bacillati</taxon>
        <taxon>Cyanobacteriota</taxon>
        <taxon>Cyanophyceae</taxon>
        <taxon>Desertifilales</taxon>
        <taxon>Desertifilaceae</taxon>
        <taxon>Roseofilum</taxon>
        <taxon>Roseofilum casamattae</taxon>
    </lineage>
</organism>